<accession>A0ABX0UVF6</accession>
<evidence type="ECO:0008006" key="3">
    <source>
        <dbReference type="Google" id="ProtNLM"/>
    </source>
</evidence>
<dbReference type="Gene3D" id="3.40.109.10">
    <property type="entry name" value="NADH Oxidase"/>
    <property type="match status" value="1"/>
</dbReference>
<dbReference type="EMBL" id="JAASQI010000002">
    <property type="protein sequence ID" value="NIJ56942.1"/>
    <property type="molecule type" value="Genomic_DNA"/>
</dbReference>
<protein>
    <recommendedName>
        <fullName evidence="3">Tat pathway signal protein</fullName>
    </recommendedName>
</protein>
<name>A0ABX0UVF6_9HYPH</name>
<dbReference type="NCBIfam" id="NF047509">
    <property type="entry name" value="Rv3131_FMN_oxido"/>
    <property type="match status" value="1"/>
</dbReference>
<evidence type="ECO:0000313" key="1">
    <source>
        <dbReference type="EMBL" id="NIJ56942.1"/>
    </source>
</evidence>
<dbReference type="Proteomes" id="UP001429580">
    <property type="component" value="Unassembled WGS sequence"/>
</dbReference>
<proteinExistence type="predicted"/>
<sequence>MNRRNLLTVAGGTLLLTGLGVYGWRSSVGSMAGYEAYASRLRAALAPEPQILDLIRYATLAANSHNTQPWRFHADGGTIDILPDPSRRTPAVDPDDHHLFVSLGCAAENLLIAATASGRPGALSVEGESVRYAFSTAQARPDPLLAAIPARQSTRADYDGRPLAAADLDKLRAAADMPGVRLVLFTERTQIDRLRDLVIAGNDAQMADPAFIAELKHWLRFSPRAAMASGDGLFSATTGNPVLPEPLGGIALDLFFTAAGERDKYARQMDSSAGVAVFLAEGEDRAHWIAVGRACQRFALTATGLGLRHAFVNQAVEVARLRPELAALAGESGLRPDIVMRFGYGPSLPFSPRRPVAAVLV</sequence>
<comment type="caution">
    <text evidence="1">The sequence shown here is derived from an EMBL/GenBank/DDBJ whole genome shotgun (WGS) entry which is preliminary data.</text>
</comment>
<dbReference type="SUPFAM" id="SSF55469">
    <property type="entry name" value="FMN-dependent nitroreductase-like"/>
    <property type="match status" value="2"/>
</dbReference>
<keyword evidence="2" id="KW-1185">Reference proteome</keyword>
<gene>
    <name evidence="1" type="ORF">FHS82_000768</name>
</gene>
<dbReference type="RefSeq" id="WP_166949004.1">
    <property type="nucleotide sequence ID" value="NZ_JAASQI010000002.1"/>
</dbReference>
<reference evidence="1 2" key="1">
    <citation type="submission" date="2020-03" db="EMBL/GenBank/DDBJ databases">
        <title>Genomic Encyclopedia of Type Strains, Phase IV (KMG-IV): sequencing the most valuable type-strain genomes for metagenomic binning, comparative biology and taxonomic classification.</title>
        <authorList>
            <person name="Goeker M."/>
        </authorList>
    </citation>
    <scope>NUCLEOTIDE SEQUENCE [LARGE SCALE GENOMIC DNA]</scope>
    <source>
        <strain evidence="1 2">DSM 103870</strain>
    </source>
</reference>
<evidence type="ECO:0000313" key="2">
    <source>
        <dbReference type="Proteomes" id="UP001429580"/>
    </source>
</evidence>
<dbReference type="InterPro" id="IPR000415">
    <property type="entry name" value="Nitroreductase-like"/>
</dbReference>
<organism evidence="1 2">
    <name type="scientific">Pseudochelatococcus lubricantis</name>
    <dbReference type="NCBI Taxonomy" id="1538102"/>
    <lineage>
        <taxon>Bacteria</taxon>
        <taxon>Pseudomonadati</taxon>
        <taxon>Pseudomonadota</taxon>
        <taxon>Alphaproteobacteria</taxon>
        <taxon>Hyphomicrobiales</taxon>
        <taxon>Chelatococcaceae</taxon>
        <taxon>Pseudochelatococcus</taxon>
    </lineage>
</organism>